<feature type="compositionally biased region" description="Basic and acidic residues" evidence="1">
    <location>
        <begin position="1"/>
        <end position="14"/>
    </location>
</feature>
<feature type="region of interest" description="Disordered" evidence="1">
    <location>
        <begin position="142"/>
        <end position="170"/>
    </location>
</feature>
<gene>
    <name evidence="2" type="ORF">ACFQZU_09070</name>
</gene>
<sequence length="170" mass="17613">MKFELVDPAERPAEDGVEAPGDGGIRPSARIGDEAPETGADEGVEHAEAEETGEAGEETEAERDPEARLRASTRRLAAQARQGAALVGDSLAKLAHQVAELEVADTGHRAAPPPSGFRADRFSAARHNGGAGAGVVASCARPAPAAPDAEVANTMEPGVHRKRPSTDDRR</sequence>
<comment type="caution">
    <text evidence="2">The sequence shown here is derived from an EMBL/GenBank/DDBJ whole genome shotgun (WGS) entry which is preliminary data.</text>
</comment>
<reference evidence="3" key="1">
    <citation type="journal article" date="2019" name="Int. J. Syst. Evol. Microbiol.">
        <title>The Global Catalogue of Microorganisms (GCM) 10K type strain sequencing project: providing services to taxonomists for standard genome sequencing and annotation.</title>
        <authorList>
            <consortium name="The Broad Institute Genomics Platform"/>
            <consortium name="The Broad Institute Genome Sequencing Center for Infectious Disease"/>
            <person name="Wu L."/>
            <person name="Ma J."/>
        </authorList>
    </citation>
    <scope>NUCLEOTIDE SEQUENCE [LARGE SCALE GENOMIC DNA]</scope>
    <source>
        <strain evidence="3">CCUG 63369</strain>
    </source>
</reference>
<evidence type="ECO:0000256" key="1">
    <source>
        <dbReference type="SAM" id="MobiDB-lite"/>
    </source>
</evidence>
<accession>A0ABW3BDQ3</accession>
<name>A0ABW3BDQ3_9ACTN</name>
<feature type="region of interest" description="Disordered" evidence="1">
    <location>
        <begin position="1"/>
        <end position="67"/>
    </location>
</feature>
<proteinExistence type="predicted"/>
<evidence type="ECO:0000313" key="2">
    <source>
        <dbReference type="EMBL" id="MFD0801467.1"/>
    </source>
</evidence>
<dbReference type="EMBL" id="JBHTHR010000227">
    <property type="protein sequence ID" value="MFD0801467.1"/>
    <property type="molecule type" value="Genomic_DNA"/>
</dbReference>
<keyword evidence="3" id="KW-1185">Reference proteome</keyword>
<evidence type="ECO:0000313" key="3">
    <source>
        <dbReference type="Proteomes" id="UP001596956"/>
    </source>
</evidence>
<dbReference type="Proteomes" id="UP001596956">
    <property type="component" value="Unassembled WGS sequence"/>
</dbReference>
<protein>
    <submittedName>
        <fullName evidence="2">Uncharacterized protein</fullName>
    </submittedName>
</protein>
<feature type="compositionally biased region" description="Acidic residues" evidence="1">
    <location>
        <begin position="50"/>
        <end position="61"/>
    </location>
</feature>
<organism evidence="2 3">
    <name type="scientific">Streptomonospora algeriensis</name>
    <dbReference type="NCBI Taxonomy" id="995084"/>
    <lineage>
        <taxon>Bacteria</taxon>
        <taxon>Bacillati</taxon>
        <taxon>Actinomycetota</taxon>
        <taxon>Actinomycetes</taxon>
        <taxon>Streptosporangiales</taxon>
        <taxon>Nocardiopsidaceae</taxon>
        <taxon>Streptomonospora</taxon>
    </lineage>
</organism>